<comment type="caution">
    <text evidence="1">The sequence shown here is derived from an EMBL/GenBank/DDBJ whole genome shotgun (WGS) entry which is preliminary data.</text>
</comment>
<reference evidence="1 2" key="1">
    <citation type="submission" date="2018-07" db="EMBL/GenBank/DDBJ databases">
        <title>Genome assembly of strain KB82.</title>
        <authorList>
            <person name="Kukolya J."/>
            <person name="Horvath B."/>
            <person name="Nagy I."/>
            <person name="Toth A."/>
        </authorList>
    </citation>
    <scope>NUCLEOTIDE SEQUENCE [LARGE SCALE GENOMIC DNA]</scope>
    <source>
        <strain evidence="1 2">Kb82</strain>
    </source>
</reference>
<evidence type="ECO:0000313" key="2">
    <source>
        <dbReference type="Proteomes" id="UP000640614"/>
    </source>
</evidence>
<name>A0ABR9TRQ1_9FLAO</name>
<proteinExistence type="predicted"/>
<dbReference type="Proteomes" id="UP000640614">
    <property type="component" value="Unassembled WGS sequence"/>
</dbReference>
<dbReference type="RefSeq" id="WP_194140477.1">
    <property type="nucleotide sequence ID" value="NZ_PRDM01000005.1"/>
</dbReference>
<evidence type="ECO:0000313" key="1">
    <source>
        <dbReference type="EMBL" id="MBE8727312.1"/>
    </source>
</evidence>
<sequence>MNPESIKILRSKISIPLNKAIELLKMNNGDVALSEQSFHTENIIEICKVTECDEETAQKEYQICNCDVTKAVERINQKLVVIGTGKFQDSKIGFILWPENENGEFYKTAKRNDAFITAEDFDLVLEVFQSVFPLQNPWNNSSEDKFDKVGNNFFDKKKALIILQKINEIKSKDANETRFLKELTEWLNDKLSYAAYIVVYGNL</sequence>
<protein>
    <submittedName>
        <fullName evidence="1">Uncharacterized protein</fullName>
    </submittedName>
</protein>
<gene>
    <name evidence="1" type="ORF">C4F50_20555</name>
</gene>
<organism evidence="1 2">
    <name type="scientific">Flavobacterium hungaricum</name>
    <dbReference type="NCBI Taxonomy" id="2082725"/>
    <lineage>
        <taxon>Bacteria</taxon>
        <taxon>Pseudomonadati</taxon>
        <taxon>Bacteroidota</taxon>
        <taxon>Flavobacteriia</taxon>
        <taxon>Flavobacteriales</taxon>
        <taxon>Flavobacteriaceae</taxon>
        <taxon>Flavobacterium</taxon>
    </lineage>
</organism>
<keyword evidence="2" id="KW-1185">Reference proteome</keyword>
<dbReference type="EMBL" id="PRDM01000005">
    <property type="protein sequence ID" value="MBE8727312.1"/>
    <property type="molecule type" value="Genomic_DNA"/>
</dbReference>
<accession>A0ABR9TRQ1</accession>